<name>A0ABD0RGN8_CIRMR</name>
<dbReference type="GO" id="GO:0009308">
    <property type="term" value="P:amine metabolic process"/>
    <property type="evidence" value="ECO:0007669"/>
    <property type="project" value="UniProtKB-UniRule"/>
</dbReference>
<keyword evidence="1" id="KW-0479">Metal-binding</keyword>
<comment type="similarity">
    <text evidence="1">Belongs to the copper/topaquinone oxidase family.</text>
</comment>
<dbReference type="PANTHER" id="PTHR10638">
    <property type="entry name" value="COPPER AMINE OXIDASE"/>
    <property type="match status" value="1"/>
</dbReference>
<evidence type="ECO:0000313" key="3">
    <source>
        <dbReference type="EMBL" id="KAL0197699.1"/>
    </source>
</evidence>
<dbReference type="AlphaFoldDB" id="A0ABD0RGN8"/>
<dbReference type="EC" id="1.4.3.-" evidence="1"/>
<proteinExistence type="inferred from homology"/>
<comment type="caution">
    <text evidence="3">The sequence shown here is derived from an EMBL/GenBank/DDBJ whole genome shotgun (WGS) entry which is preliminary data.</text>
</comment>
<sequence>DLVAWVTAGFLHIPHAEDIPNTVTVGNGGGVILRPHNYFDEDPSIHSPDGVYFGPGSESDCEYNKMA</sequence>
<evidence type="ECO:0000256" key="1">
    <source>
        <dbReference type="RuleBase" id="RU000672"/>
    </source>
</evidence>
<dbReference type="Pfam" id="PF01179">
    <property type="entry name" value="Cu_amine_oxid"/>
    <property type="match status" value="1"/>
</dbReference>
<dbReference type="SUPFAM" id="SSF49998">
    <property type="entry name" value="Amine oxidase catalytic domain"/>
    <property type="match status" value="1"/>
</dbReference>
<dbReference type="PROSITE" id="PS01165">
    <property type="entry name" value="COPPER_AMINE_OXID_2"/>
    <property type="match status" value="1"/>
</dbReference>
<dbReference type="GO" id="GO:0016491">
    <property type="term" value="F:oxidoreductase activity"/>
    <property type="evidence" value="ECO:0007669"/>
    <property type="project" value="UniProtKB-KW"/>
</dbReference>
<dbReference type="InterPro" id="IPR049947">
    <property type="entry name" value="Cu_Am_Ox_Cu-bd"/>
</dbReference>
<dbReference type="Proteomes" id="UP001529510">
    <property type="component" value="Unassembled WGS sequence"/>
</dbReference>
<protein>
    <recommendedName>
        <fullName evidence="1">Amine oxidase</fullName>
        <ecNumber evidence="1">1.4.3.-</ecNumber>
    </recommendedName>
</protein>
<dbReference type="InterPro" id="IPR036460">
    <property type="entry name" value="Cu_amine_oxidase_C_sf"/>
</dbReference>
<comment type="cofactor">
    <cofactor evidence="1">
        <name>Cu cation</name>
        <dbReference type="ChEBI" id="CHEBI:23378"/>
    </cofactor>
    <text evidence="1">Contains 1 topaquinone per subunit.</text>
</comment>
<dbReference type="GO" id="GO:0046872">
    <property type="term" value="F:metal ion binding"/>
    <property type="evidence" value="ECO:0007669"/>
    <property type="project" value="UniProtKB-KW"/>
</dbReference>
<keyword evidence="1" id="KW-0801">TPQ</keyword>
<keyword evidence="1" id="KW-0560">Oxidoreductase</keyword>
<dbReference type="PANTHER" id="PTHR10638:SF4">
    <property type="entry name" value="RETINA-SPECIFIC COPPER AMINE OXIDASE"/>
    <property type="match status" value="1"/>
</dbReference>
<feature type="non-terminal residue" evidence="3">
    <location>
        <position position="1"/>
    </location>
</feature>
<dbReference type="Gene3D" id="2.70.98.20">
    <property type="entry name" value="Copper amine oxidase, catalytic domain"/>
    <property type="match status" value="1"/>
</dbReference>
<organism evidence="3 4">
    <name type="scientific">Cirrhinus mrigala</name>
    <name type="common">Mrigala</name>
    <dbReference type="NCBI Taxonomy" id="683832"/>
    <lineage>
        <taxon>Eukaryota</taxon>
        <taxon>Metazoa</taxon>
        <taxon>Chordata</taxon>
        <taxon>Craniata</taxon>
        <taxon>Vertebrata</taxon>
        <taxon>Euteleostomi</taxon>
        <taxon>Actinopterygii</taxon>
        <taxon>Neopterygii</taxon>
        <taxon>Teleostei</taxon>
        <taxon>Ostariophysi</taxon>
        <taxon>Cypriniformes</taxon>
        <taxon>Cyprinidae</taxon>
        <taxon>Labeoninae</taxon>
        <taxon>Labeonini</taxon>
        <taxon>Cirrhinus</taxon>
    </lineage>
</organism>
<evidence type="ECO:0000259" key="2">
    <source>
        <dbReference type="Pfam" id="PF01179"/>
    </source>
</evidence>
<keyword evidence="1" id="KW-0186">Copper</keyword>
<dbReference type="InterPro" id="IPR000269">
    <property type="entry name" value="Cu_amine_oxidase"/>
</dbReference>
<feature type="domain" description="Copper amine oxidase catalytic" evidence="2">
    <location>
        <begin position="1"/>
        <end position="45"/>
    </location>
</feature>
<dbReference type="InterPro" id="IPR015798">
    <property type="entry name" value="Cu_amine_oxidase_C"/>
</dbReference>
<feature type="non-terminal residue" evidence="3">
    <location>
        <position position="67"/>
    </location>
</feature>
<reference evidence="3 4" key="1">
    <citation type="submission" date="2024-05" db="EMBL/GenBank/DDBJ databases">
        <title>Genome sequencing and assembly of Indian major carp, Cirrhinus mrigala (Hamilton, 1822).</title>
        <authorList>
            <person name="Mohindra V."/>
            <person name="Chowdhury L.M."/>
            <person name="Lal K."/>
            <person name="Jena J.K."/>
        </authorList>
    </citation>
    <scope>NUCLEOTIDE SEQUENCE [LARGE SCALE GENOMIC DNA]</scope>
    <source>
        <strain evidence="3">CM1030</strain>
        <tissue evidence="3">Blood</tissue>
    </source>
</reference>
<gene>
    <name evidence="3" type="ORF">M9458_006239</name>
</gene>
<dbReference type="EMBL" id="JAMKFB020000003">
    <property type="protein sequence ID" value="KAL0197699.1"/>
    <property type="molecule type" value="Genomic_DNA"/>
</dbReference>
<comment type="PTM">
    <text evidence="1">Topaquinone (TPQ) is generated by copper-dependent autoxidation of a specific tyrosyl residue.</text>
</comment>
<accession>A0ABD0RGN8</accession>
<evidence type="ECO:0000313" key="4">
    <source>
        <dbReference type="Proteomes" id="UP001529510"/>
    </source>
</evidence>
<keyword evidence="4" id="KW-1185">Reference proteome</keyword>